<evidence type="ECO:0000256" key="7">
    <source>
        <dbReference type="ARBA" id="ARBA00022603"/>
    </source>
</evidence>
<keyword evidence="9 12" id="KW-0949">S-adenosyl-L-methionine</keyword>
<dbReference type="InterPro" id="IPR006700">
    <property type="entry name" value="RsmE"/>
</dbReference>
<feature type="domain" description="Ribosomal RNA small subunit methyltransferase E PUA-like" evidence="14">
    <location>
        <begin position="21"/>
        <end position="67"/>
    </location>
</feature>
<dbReference type="GO" id="GO:0070475">
    <property type="term" value="P:rRNA base methylation"/>
    <property type="evidence" value="ECO:0007669"/>
    <property type="project" value="TreeGrafter"/>
</dbReference>
<dbReference type="Gene3D" id="3.40.1280.10">
    <property type="match status" value="1"/>
</dbReference>
<dbReference type="EMBL" id="FRAG01000009">
    <property type="protein sequence ID" value="SHJ79216.1"/>
    <property type="molecule type" value="Genomic_DNA"/>
</dbReference>
<organism evidence="15 16">
    <name type="scientific">Paramaledivibacter caminithermalis (strain DSM 15212 / CIP 107654 / DViRD3)</name>
    <name type="common">Clostridium caminithermale</name>
    <dbReference type="NCBI Taxonomy" id="1121301"/>
    <lineage>
        <taxon>Bacteria</taxon>
        <taxon>Bacillati</taxon>
        <taxon>Bacillota</taxon>
        <taxon>Clostridia</taxon>
        <taxon>Peptostreptococcales</taxon>
        <taxon>Caminicellaceae</taxon>
        <taxon>Paramaledivibacter</taxon>
    </lineage>
</organism>
<dbReference type="PIRSF" id="PIRSF015601">
    <property type="entry name" value="MTase_slr0722"/>
    <property type="match status" value="1"/>
</dbReference>
<sequence length="252" mass="28761">MNRFFVNKHNILEEEDKIIINNLEDIKHITKVLRLTIGDKIEICNMENIDYIVSISRLDKRLIECKIDKKYNSNTESFLEIVLFQAIPKSSKMDLIIQKNTEIGVRRIVPVISERCVVKIKDKSLEMKKIDRWQKIAVEASKQCKRGFIPSIDDIIEIKDIGSFCEDLDMVIIPYEEEKNRGIKEVIRSKDNIKKIGIIIGPEGGFTKEEILEIENLGGLSVSLGPRILRTETAGLVATSIIMYELGDLGGK</sequence>
<keyword evidence="7 12" id="KW-0489">Methyltransferase</keyword>
<dbReference type="InterPro" id="IPR029028">
    <property type="entry name" value="Alpha/beta_knot_MTases"/>
</dbReference>
<evidence type="ECO:0000313" key="16">
    <source>
        <dbReference type="Proteomes" id="UP000184465"/>
    </source>
</evidence>
<evidence type="ECO:0000256" key="3">
    <source>
        <dbReference type="ARBA" id="ARBA00012328"/>
    </source>
</evidence>
<dbReference type="PANTHER" id="PTHR30027">
    <property type="entry name" value="RIBOSOMAL RNA SMALL SUBUNIT METHYLTRANSFERASE E"/>
    <property type="match status" value="1"/>
</dbReference>
<dbReference type="NCBIfam" id="TIGR00046">
    <property type="entry name" value="RsmE family RNA methyltransferase"/>
    <property type="match status" value="1"/>
</dbReference>
<dbReference type="AlphaFoldDB" id="A0A1M6M6U6"/>
<keyword evidence="6 12" id="KW-0698">rRNA processing</keyword>
<dbReference type="GO" id="GO:0070042">
    <property type="term" value="F:rRNA (uridine-N3-)-methyltransferase activity"/>
    <property type="evidence" value="ECO:0007669"/>
    <property type="project" value="TreeGrafter"/>
</dbReference>
<keyword evidence="8 12" id="KW-0808">Transferase</keyword>
<comment type="function">
    <text evidence="10 12">Specifically methylates the N3 position of the uracil ring of uridine 1498 (m3U1498) in 16S rRNA. Acts on the fully assembled 30S ribosomal subunit.</text>
</comment>
<dbReference type="Pfam" id="PF20260">
    <property type="entry name" value="PUA_4"/>
    <property type="match status" value="1"/>
</dbReference>
<comment type="catalytic activity">
    <reaction evidence="11 12">
        <text>uridine(1498) in 16S rRNA + S-adenosyl-L-methionine = N(3)-methyluridine(1498) in 16S rRNA + S-adenosyl-L-homocysteine + H(+)</text>
        <dbReference type="Rhea" id="RHEA:42920"/>
        <dbReference type="Rhea" id="RHEA-COMP:10283"/>
        <dbReference type="Rhea" id="RHEA-COMP:10284"/>
        <dbReference type="ChEBI" id="CHEBI:15378"/>
        <dbReference type="ChEBI" id="CHEBI:57856"/>
        <dbReference type="ChEBI" id="CHEBI:59789"/>
        <dbReference type="ChEBI" id="CHEBI:65315"/>
        <dbReference type="ChEBI" id="CHEBI:74502"/>
        <dbReference type="EC" id="2.1.1.193"/>
    </reaction>
</comment>
<evidence type="ECO:0000256" key="1">
    <source>
        <dbReference type="ARBA" id="ARBA00004496"/>
    </source>
</evidence>
<reference evidence="16" key="1">
    <citation type="submission" date="2016-11" db="EMBL/GenBank/DDBJ databases">
        <authorList>
            <person name="Varghese N."/>
            <person name="Submissions S."/>
        </authorList>
    </citation>
    <scope>NUCLEOTIDE SEQUENCE [LARGE SCALE GENOMIC DNA]</scope>
    <source>
        <strain evidence="16">DSM 15212 / CIP 107654 / DViRD3</strain>
    </source>
</reference>
<evidence type="ECO:0000256" key="6">
    <source>
        <dbReference type="ARBA" id="ARBA00022552"/>
    </source>
</evidence>
<dbReference type="InterPro" id="IPR015947">
    <property type="entry name" value="PUA-like_sf"/>
</dbReference>
<comment type="similarity">
    <text evidence="2 12">Belongs to the RNA methyltransferase RsmE family.</text>
</comment>
<keyword evidence="5 12" id="KW-0963">Cytoplasm</keyword>
<dbReference type="OrthoDB" id="9815641at2"/>
<dbReference type="InterPro" id="IPR029026">
    <property type="entry name" value="tRNA_m1G_MTases_N"/>
</dbReference>
<evidence type="ECO:0000256" key="4">
    <source>
        <dbReference type="ARBA" id="ARBA00013673"/>
    </source>
</evidence>
<comment type="subcellular location">
    <subcellularLocation>
        <location evidence="1 12">Cytoplasm</location>
    </subcellularLocation>
</comment>
<dbReference type="Gene3D" id="2.40.240.20">
    <property type="entry name" value="Hypothetical PUA domain-like, domain 1"/>
    <property type="match status" value="1"/>
</dbReference>
<evidence type="ECO:0000259" key="13">
    <source>
        <dbReference type="Pfam" id="PF04452"/>
    </source>
</evidence>
<dbReference type="PANTHER" id="PTHR30027:SF3">
    <property type="entry name" value="16S RRNA (URACIL(1498)-N(3))-METHYLTRANSFERASE"/>
    <property type="match status" value="1"/>
</dbReference>
<evidence type="ECO:0000256" key="2">
    <source>
        <dbReference type="ARBA" id="ARBA00005528"/>
    </source>
</evidence>
<name>A0A1M6M6U6_PARC5</name>
<dbReference type="NCBIfam" id="NF008692">
    <property type="entry name" value="PRK11713.1-5"/>
    <property type="match status" value="1"/>
</dbReference>
<dbReference type="CDD" id="cd18084">
    <property type="entry name" value="RsmE-like"/>
    <property type="match status" value="1"/>
</dbReference>
<evidence type="ECO:0000256" key="10">
    <source>
        <dbReference type="ARBA" id="ARBA00025699"/>
    </source>
</evidence>
<dbReference type="SUPFAM" id="SSF75217">
    <property type="entry name" value="alpha/beta knot"/>
    <property type="match status" value="1"/>
</dbReference>
<keyword evidence="16" id="KW-1185">Reference proteome</keyword>
<dbReference type="InterPro" id="IPR046886">
    <property type="entry name" value="RsmE_MTase_dom"/>
</dbReference>
<evidence type="ECO:0000256" key="8">
    <source>
        <dbReference type="ARBA" id="ARBA00022679"/>
    </source>
</evidence>
<evidence type="ECO:0000256" key="9">
    <source>
        <dbReference type="ARBA" id="ARBA00022691"/>
    </source>
</evidence>
<dbReference type="Pfam" id="PF04452">
    <property type="entry name" value="Methyltrans_RNA"/>
    <property type="match status" value="1"/>
</dbReference>
<dbReference type="RefSeq" id="WP_073147754.1">
    <property type="nucleotide sequence ID" value="NZ_FRAG01000009.1"/>
</dbReference>
<gene>
    <name evidence="15" type="ORF">SAMN02745912_01094</name>
</gene>
<dbReference type="GO" id="GO:0005737">
    <property type="term" value="C:cytoplasm"/>
    <property type="evidence" value="ECO:0007669"/>
    <property type="project" value="UniProtKB-SubCell"/>
</dbReference>
<evidence type="ECO:0000256" key="12">
    <source>
        <dbReference type="PIRNR" id="PIRNR015601"/>
    </source>
</evidence>
<accession>A0A1M6M6U6</accession>
<dbReference type="STRING" id="1121301.SAMN02745912_01094"/>
<evidence type="ECO:0000256" key="11">
    <source>
        <dbReference type="ARBA" id="ARBA00047944"/>
    </source>
</evidence>
<evidence type="ECO:0000313" key="15">
    <source>
        <dbReference type="EMBL" id="SHJ79216.1"/>
    </source>
</evidence>
<dbReference type="InterPro" id="IPR046887">
    <property type="entry name" value="RsmE_PUA-like"/>
</dbReference>
<evidence type="ECO:0000256" key="5">
    <source>
        <dbReference type="ARBA" id="ARBA00022490"/>
    </source>
</evidence>
<proteinExistence type="inferred from homology"/>
<protein>
    <recommendedName>
        <fullName evidence="4 12">Ribosomal RNA small subunit methyltransferase E</fullName>
        <ecNumber evidence="3 12">2.1.1.193</ecNumber>
    </recommendedName>
</protein>
<feature type="domain" description="Ribosomal RNA small subunit methyltransferase E methyltransferase" evidence="13">
    <location>
        <begin position="77"/>
        <end position="243"/>
    </location>
</feature>
<evidence type="ECO:0000259" key="14">
    <source>
        <dbReference type="Pfam" id="PF20260"/>
    </source>
</evidence>
<dbReference type="Proteomes" id="UP000184465">
    <property type="component" value="Unassembled WGS sequence"/>
</dbReference>
<dbReference type="EC" id="2.1.1.193" evidence="3 12"/>
<dbReference type="SUPFAM" id="SSF88697">
    <property type="entry name" value="PUA domain-like"/>
    <property type="match status" value="1"/>
</dbReference>